<protein>
    <submittedName>
        <fullName evidence="2">Uncharacterized protein</fullName>
    </submittedName>
</protein>
<reference evidence="2" key="1">
    <citation type="submission" date="2015-04" db="UniProtKB">
        <authorList>
            <consortium name="EnsemblPlants"/>
        </authorList>
    </citation>
    <scope>IDENTIFICATION</scope>
</reference>
<proteinExistence type="predicted"/>
<evidence type="ECO:0000313" key="3">
    <source>
        <dbReference type="Proteomes" id="UP000026961"/>
    </source>
</evidence>
<dbReference type="Gramene" id="OGLUM03G25070.1">
    <property type="protein sequence ID" value="OGLUM03G25070.1"/>
    <property type="gene ID" value="OGLUM03G25070"/>
</dbReference>
<sequence length="100" mass="10762">MVWADREKLDSGGHRLMRLPTTGSAHVGFRLVTLAKLLSPKLRATPAELLKSRCVQVSLSSASPPLRSTRGSTTSSSRSTPSTPHCGRIVFDTYALLPTS</sequence>
<organism evidence="2">
    <name type="scientific">Oryza glumipatula</name>
    <dbReference type="NCBI Taxonomy" id="40148"/>
    <lineage>
        <taxon>Eukaryota</taxon>
        <taxon>Viridiplantae</taxon>
        <taxon>Streptophyta</taxon>
        <taxon>Embryophyta</taxon>
        <taxon>Tracheophyta</taxon>
        <taxon>Spermatophyta</taxon>
        <taxon>Magnoliopsida</taxon>
        <taxon>Liliopsida</taxon>
        <taxon>Poales</taxon>
        <taxon>Poaceae</taxon>
        <taxon>BOP clade</taxon>
        <taxon>Oryzoideae</taxon>
        <taxon>Oryzeae</taxon>
        <taxon>Oryzinae</taxon>
        <taxon>Oryza</taxon>
    </lineage>
</organism>
<dbReference type="Proteomes" id="UP000026961">
    <property type="component" value="Chromosome 3"/>
</dbReference>
<feature type="compositionally biased region" description="Low complexity" evidence="1">
    <location>
        <begin position="63"/>
        <end position="84"/>
    </location>
</feature>
<dbReference type="HOGENOM" id="CLU_2310471_0_0_1"/>
<accession>A0A0D9Z9X8</accession>
<feature type="region of interest" description="Disordered" evidence="1">
    <location>
        <begin position="59"/>
        <end position="86"/>
    </location>
</feature>
<dbReference type="AlphaFoldDB" id="A0A0D9Z9X8"/>
<evidence type="ECO:0000256" key="1">
    <source>
        <dbReference type="SAM" id="MobiDB-lite"/>
    </source>
</evidence>
<evidence type="ECO:0000313" key="2">
    <source>
        <dbReference type="EnsemblPlants" id="OGLUM03G25070.1"/>
    </source>
</evidence>
<name>A0A0D9Z9X8_9ORYZ</name>
<keyword evidence="3" id="KW-1185">Reference proteome</keyword>
<reference evidence="2" key="2">
    <citation type="submission" date="2018-05" db="EMBL/GenBank/DDBJ databases">
        <title>OgluRS3 (Oryza glumaepatula Reference Sequence Version 3).</title>
        <authorList>
            <person name="Zhang J."/>
            <person name="Kudrna D."/>
            <person name="Lee S."/>
            <person name="Talag J."/>
            <person name="Welchert J."/>
            <person name="Wing R.A."/>
        </authorList>
    </citation>
    <scope>NUCLEOTIDE SEQUENCE [LARGE SCALE GENOMIC DNA]</scope>
</reference>
<dbReference type="EnsemblPlants" id="OGLUM03G25070.1">
    <property type="protein sequence ID" value="OGLUM03G25070.1"/>
    <property type="gene ID" value="OGLUM03G25070"/>
</dbReference>